<reference evidence="1 2" key="2">
    <citation type="journal article" date="2021" name="Int. J. Syst. Evol. Microbiol.">
        <title>Isolation and Polyphasic Characterization of Desulfuromonas versatilis sp. Nov., an Electrogenic Bacteria Capable of Versatile Metabolism Isolated from a Graphene Oxide-Reducing Enrichment Culture.</title>
        <authorList>
            <person name="Xie L."/>
            <person name="Yoshida N."/>
            <person name="Ishii S."/>
            <person name="Meng L."/>
        </authorList>
    </citation>
    <scope>NUCLEOTIDE SEQUENCE [LARGE SCALE GENOMIC DNA]</scope>
    <source>
        <strain evidence="1 2">NIT-T3</strain>
    </source>
</reference>
<sequence>MLRCSSEDFDFDIIGHFESKDTQIFVDDYLSTHSLNNKIKLSGRLDGNSKFVKLSKSDVYIFPSWTEGCPTSVLEALTTGLFVIATNVGALPEIIKENENGRLIPAKDSFSLFENMKWSIQNIQYIRQQKEQIKYRAINSFRAEVICNDFSQIYSKLF</sequence>
<evidence type="ECO:0000313" key="2">
    <source>
        <dbReference type="Proteomes" id="UP001319827"/>
    </source>
</evidence>
<evidence type="ECO:0008006" key="3">
    <source>
        <dbReference type="Google" id="ProtNLM"/>
    </source>
</evidence>
<dbReference type="CDD" id="cd03801">
    <property type="entry name" value="GT4_PimA-like"/>
    <property type="match status" value="1"/>
</dbReference>
<proteinExistence type="predicted"/>
<dbReference type="SUPFAM" id="SSF53756">
    <property type="entry name" value="UDP-Glycosyltransferase/glycogen phosphorylase"/>
    <property type="match status" value="1"/>
</dbReference>
<organism evidence="1 2">
    <name type="scientific">Desulfuromonas versatilis</name>
    <dbReference type="NCBI Taxonomy" id="2802975"/>
    <lineage>
        <taxon>Bacteria</taxon>
        <taxon>Pseudomonadati</taxon>
        <taxon>Thermodesulfobacteriota</taxon>
        <taxon>Desulfuromonadia</taxon>
        <taxon>Desulfuromonadales</taxon>
        <taxon>Desulfuromonadaceae</taxon>
        <taxon>Desulfuromonas</taxon>
    </lineage>
</organism>
<dbReference type="PANTHER" id="PTHR12526">
    <property type="entry name" value="GLYCOSYLTRANSFERASE"/>
    <property type="match status" value="1"/>
</dbReference>
<dbReference type="Proteomes" id="UP001319827">
    <property type="component" value="Chromosome"/>
</dbReference>
<protein>
    <recommendedName>
        <fullName evidence="3">Glycosyl transferase family 1 domain-containing protein</fullName>
    </recommendedName>
</protein>
<reference evidence="1 2" key="1">
    <citation type="journal article" date="2016" name="C (Basel)">
        <title>Selective Growth of and Electricity Production by Marine Exoelectrogenic Bacteria in Self-Aggregated Hydrogel of Microbially Reduced Graphene Oxide.</title>
        <authorList>
            <person name="Yoshida N."/>
            <person name="Goto Y."/>
            <person name="Miyata Y."/>
        </authorList>
    </citation>
    <scope>NUCLEOTIDE SEQUENCE [LARGE SCALE GENOMIC DNA]</scope>
    <source>
        <strain evidence="1 2">NIT-T3</strain>
    </source>
</reference>
<dbReference type="EMBL" id="AP024355">
    <property type="protein sequence ID" value="BCR06694.1"/>
    <property type="molecule type" value="Genomic_DNA"/>
</dbReference>
<dbReference type="Pfam" id="PF13692">
    <property type="entry name" value="Glyco_trans_1_4"/>
    <property type="match status" value="1"/>
</dbReference>
<dbReference type="Gene3D" id="3.40.50.2000">
    <property type="entry name" value="Glycogen Phosphorylase B"/>
    <property type="match status" value="2"/>
</dbReference>
<keyword evidence="2" id="KW-1185">Reference proteome</keyword>
<gene>
    <name evidence="1" type="ORF">DESUT3_37630</name>
</gene>
<evidence type="ECO:0000313" key="1">
    <source>
        <dbReference type="EMBL" id="BCR06694.1"/>
    </source>
</evidence>
<name>A0ABN6E5Y0_9BACT</name>
<accession>A0ABN6E5Y0</accession>